<dbReference type="FunFam" id="1.10.1520.10:FF:000001">
    <property type="entry name" value="Ribonuclease 3"/>
    <property type="match status" value="1"/>
</dbReference>
<keyword evidence="6 9" id="KW-0255">Endonuclease</keyword>
<feature type="active site" evidence="9">
    <location>
        <position position="122"/>
    </location>
</feature>
<sequence length="230" mass="26499">MEKDFSKFEKQIKVKFNNPKLLQQAFVHRSYLNEHRTFELDHNERLEFLGDAVLELVVTENLYNNYPNPEGELTNWRASLVNSKMLSRIANELKMESYLYLSKGEQQDTGKARNYILANAVEALIGSIYQDQGWDGAKEFITRTILKELPEILEKKLFIDPKTKFQEASQEKEGATPSYKVIEEEGPDHNKTFEVGVYLNKEMIAKGKGSSKQEAQEDAAQAALEEKDWV</sequence>
<dbReference type="SMART" id="SM00535">
    <property type="entry name" value="RIBOc"/>
    <property type="match status" value="1"/>
</dbReference>
<feature type="domain" description="RNase III" evidence="12">
    <location>
        <begin position="5"/>
        <end position="133"/>
    </location>
</feature>
<keyword evidence="7 9" id="KW-0378">Hydrolase</keyword>
<evidence type="ECO:0000256" key="8">
    <source>
        <dbReference type="ARBA" id="ARBA00022884"/>
    </source>
</evidence>
<dbReference type="GO" id="GO:0019843">
    <property type="term" value="F:rRNA binding"/>
    <property type="evidence" value="ECO:0007669"/>
    <property type="project" value="UniProtKB-KW"/>
</dbReference>
<keyword evidence="9" id="KW-0819">tRNA processing</keyword>
<dbReference type="InterPro" id="IPR036389">
    <property type="entry name" value="RNase_III_sf"/>
</dbReference>
<reference evidence="14" key="1">
    <citation type="submission" date="2017-09" db="EMBL/GenBank/DDBJ databases">
        <title>Depth-based differentiation of microbial function through sediment-hosted aquifers and enrichment of novel symbionts in the deep terrestrial subsurface.</title>
        <authorList>
            <person name="Probst A.J."/>
            <person name="Ladd B."/>
            <person name="Jarett J.K."/>
            <person name="Geller-Mcgrath D.E."/>
            <person name="Sieber C.M.K."/>
            <person name="Emerson J.B."/>
            <person name="Anantharaman K."/>
            <person name="Thomas B.C."/>
            <person name="Malmstrom R."/>
            <person name="Stieglmeier M."/>
            <person name="Klingl A."/>
            <person name="Woyke T."/>
            <person name="Ryan C.M."/>
            <person name="Banfield J.F."/>
        </authorList>
    </citation>
    <scope>NUCLEOTIDE SEQUENCE [LARGE SCALE GENOMIC DNA]</scope>
</reference>
<evidence type="ECO:0000256" key="7">
    <source>
        <dbReference type="ARBA" id="ARBA00022801"/>
    </source>
</evidence>
<dbReference type="GO" id="GO:0006364">
    <property type="term" value="P:rRNA processing"/>
    <property type="evidence" value="ECO:0007669"/>
    <property type="project" value="UniProtKB-UniRule"/>
</dbReference>
<dbReference type="Pfam" id="PF14622">
    <property type="entry name" value="Ribonucleas_3_3"/>
    <property type="match status" value="1"/>
</dbReference>
<keyword evidence="9" id="KW-0963">Cytoplasm</keyword>
<dbReference type="GO" id="GO:0003725">
    <property type="term" value="F:double-stranded RNA binding"/>
    <property type="evidence" value="ECO:0007669"/>
    <property type="project" value="TreeGrafter"/>
</dbReference>
<feature type="region of interest" description="Disordered" evidence="10">
    <location>
        <begin position="206"/>
        <end position="230"/>
    </location>
</feature>
<dbReference type="EMBL" id="PFAP01000005">
    <property type="protein sequence ID" value="PIR94442.1"/>
    <property type="molecule type" value="Genomic_DNA"/>
</dbReference>
<comment type="cofactor">
    <cofactor evidence="9">
        <name>Mg(2+)</name>
        <dbReference type="ChEBI" id="CHEBI:18420"/>
    </cofactor>
</comment>
<evidence type="ECO:0000256" key="10">
    <source>
        <dbReference type="SAM" id="MobiDB-lite"/>
    </source>
</evidence>
<dbReference type="SUPFAM" id="SSF69065">
    <property type="entry name" value="RNase III domain-like"/>
    <property type="match status" value="1"/>
</dbReference>
<comment type="caution">
    <text evidence="13">The sequence shown here is derived from an EMBL/GenBank/DDBJ whole genome shotgun (WGS) entry which is preliminary data.</text>
</comment>
<comment type="subcellular location">
    <subcellularLocation>
        <location evidence="9">Cytoplasm</location>
    </subcellularLocation>
</comment>
<dbReference type="InterPro" id="IPR000999">
    <property type="entry name" value="RNase_III_dom"/>
</dbReference>
<evidence type="ECO:0000256" key="9">
    <source>
        <dbReference type="HAMAP-Rule" id="MF_00104"/>
    </source>
</evidence>
<evidence type="ECO:0000259" key="12">
    <source>
        <dbReference type="PROSITE" id="PS50142"/>
    </source>
</evidence>
<evidence type="ECO:0000313" key="14">
    <source>
        <dbReference type="Proteomes" id="UP000229901"/>
    </source>
</evidence>
<keyword evidence="9" id="KW-0479">Metal-binding</keyword>
<dbReference type="PROSITE" id="PS00517">
    <property type="entry name" value="RNASE_3_1"/>
    <property type="match status" value="1"/>
</dbReference>
<feature type="active site" evidence="9">
    <location>
        <position position="51"/>
    </location>
</feature>
<feature type="binding site" evidence="9">
    <location>
        <position position="122"/>
    </location>
    <ligand>
        <name>Mg(2+)</name>
        <dbReference type="ChEBI" id="CHEBI:18420"/>
    </ligand>
</feature>
<dbReference type="GO" id="GO:0005737">
    <property type="term" value="C:cytoplasm"/>
    <property type="evidence" value="ECO:0007669"/>
    <property type="project" value="UniProtKB-SubCell"/>
</dbReference>
<dbReference type="GO" id="GO:0010468">
    <property type="term" value="P:regulation of gene expression"/>
    <property type="evidence" value="ECO:0007669"/>
    <property type="project" value="TreeGrafter"/>
</dbReference>
<dbReference type="AlphaFoldDB" id="A0A2H0V5V5"/>
<feature type="binding site" evidence="9">
    <location>
        <position position="119"/>
    </location>
    <ligand>
        <name>Mg(2+)</name>
        <dbReference type="ChEBI" id="CHEBI:18420"/>
    </ligand>
</feature>
<evidence type="ECO:0000256" key="2">
    <source>
        <dbReference type="ARBA" id="ARBA00010183"/>
    </source>
</evidence>
<comment type="function">
    <text evidence="9">Digests double-stranded RNA. Involved in the processing of primary rRNA transcript to yield the immediate precursors to the large and small rRNAs (23S and 16S). Processes some mRNAs, and tRNAs when they are encoded in the rRNA operon. Processes pre-crRNA and tracrRNA of type II CRISPR loci if present in the organism.</text>
</comment>
<dbReference type="PANTHER" id="PTHR11207">
    <property type="entry name" value="RIBONUCLEASE III"/>
    <property type="match status" value="1"/>
</dbReference>
<dbReference type="CDD" id="cd00593">
    <property type="entry name" value="RIBOc"/>
    <property type="match status" value="1"/>
</dbReference>
<dbReference type="CDD" id="cd10845">
    <property type="entry name" value="DSRM_RNAse_III_family"/>
    <property type="match status" value="1"/>
</dbReference>
<comment type="catalytic activity">
    <reaction evidence="1 9">
        <text>Endonucleolytic cleavage to 5'-phosphomonoester.</text>
        <dbReference type="EC" id="3.1.26.3"/>
    </reaction>
</comment>
<dbReference type="Pfam" id="PF00035">
    <property type="entry name" value="dsrm"/>
    <property type="match status" value="1"/>
</dbReference>
<evidence type="ECO:0000256" key="5">
    <source>
        <dbReference type="ARBA" id="ARBA00022722"/>
    </source>
</evidence>
<dbReference type="GO" id="GO:0046872">
    <property type="term" value="F:metal ion binding"/>
    <property type="evidence" value="ECO:0007669"/>
    <property type="project" value="UniProtKB-KW"/>
</dbReference>
<feature type="binding site" evidence="9">
    <location>
        <position position="47"/>
    </location>
    <ligand>
        <name>Mg(2+)</name>
        <dbReference type="ChEBI" id="CHEBI:18420"/>
    </ligand>
</feature>
<organism evidence="13 14">
    <name type="scientific">Candidatus Falkowbacteria bacterium CG10_big_fil_rev_8_21_14_0_10_39_11</name>
    <dbReference type="NCBI Taxonomy" id="1974565"/>
    <lineage>
        <taxon>Bacteria</taxon>
        <taxon>Candidatus Falkowiibacteriota</taxon>
    </lineage>
</organism>
<keyword evidence="9" id="KW-0460">Magnesium</keyword>
<dbReference type="PANTHER" id="PTHR11207:SF0">
    <property type="entry name" value="RIBONUCLEASE 3"/>
    <property type="match status" value="1"/>
</dbReference>
<evidence type="ECO:0000256" key="6">
    <source>
        <dbReference type="ARBA" id="ARBA00022759"/>
    </source>
</evidence>
<evidence type="ECO:0000259" key="11">
    <source>
        <dbReference type="PROSITE" id="PS50137"/>
    </source>
</evidence>
<gene>
    <name evidence="9 13" type="primary">rnc</name>
    <name evidence="13" type="ORF">COT97_01140</name>
</gene>
<comment type="similarity">
    <text evidence="2">Belongs to the ribonuclease III family.</text>
</comment>
<dbReference type="Gene3D" id="3.30.160.20">
    <property type="match status" value="1"/>
</dbReference>
<dbReference type="Gene3D" id="1.10.1520.10">
    <property type="entry name" value="Ribonuclease III domain"/>
    <property type="match status" value="1"/>
</dbReference>
<keyword evidence="9" id="KW-0699">rRNA-binding</keyword>
<dbReference type="GO" id="GO:0008033">
    <property type="term" value="P:tRNA processing"/>
    <property type="evidence" value="ECO:0007669"/>
    <property type="project" value="UniProtKB-KW"/>
</dbReference>
<dbReference type="SUPFAM" id="SSF54768">
    <property type="entry name" value="dsRNA-binding domain-like"/>
    <property type="match status" value="1"/>
</dbReference>
<comment type="subunit">
    <text evidence="9">Homodimer.</text>
</comment>
<keyword evidence="8 9" id="KW-0694">RNA-binding</keyword>
<dbReference type="EC" id="3.1.26.3" evidence="9"/>
<keyword evidence="3 9" id="KW-0698">rRNA processing</keyword>
<proteinExistence type="inferred from homology"/>
<dbReference type="GO" id="GO:0004525">
    <property type="term" value="F:ribonuclease III activity"/>
    <property type="evidence" value="ECO:0007669"/>
    <property type="project" value="UniProtKB-UniRule"/>
</dbReference>
<evidence type="ECO:0000256" key="1">
    <source>
        <dbReference type="ARBA" id="ARBA00000109"/>
    </source>
</evidence>
<dbReference type="NCBIfam" id="TIGR02191">
    <property type="entry name" value="RNaseIII"/>
    <property type="match status" value="1"/>
</dbReference>
<feature type="domain" description="DRBM" evidence="11">
    <location>
        <begin position="160"/>
        <end position="229"/>
    </location>
</feature>
<dbReference type="Proteomes" id="UP000229901">
    <property type="component" value="Unassembled WGS sequence"/>
</dbReference>
<evidence type="ECO:0000313" key="13">
    <source>
        <dbReference type="EMBL" id="PIR94442.1"/>
    </source>
</evidence>
<name>A0A2H0V5V5_9BACT</name>
<keyword evidence="4 9" id="KW-0507">mRNA processing</keyword>
<accession>A0A2H0V5V5</accession>
<dbReference type="InterPro" id="IPR011907">
    <property type="entry name" value="RNase_III"/>
</dbReference>
<protein>
    <recommendedName>
        <fullName evidence="9">Ribonuclease 3</fullName>
        <ecNumber evidence="9">3.1.26.3</ecNumber>
    </recommendedName>
    <alternativeName>
        <fullName evidence="9">Ribonuclease III</fullName>
        <shortName evidence="9">RNase III</shortName>
    </alternativeName>
</protein>
<dbReference type="SMART" id="SM00358">
    <property type="entry name" value="DSRM"/>
    <property type="match status" value="1"/>
</dbReference>
<dbReference type="GO" id="GO:0006397">
    <property type="term" value="P:mRNA processing"/>
    <property type="evidence" value="ECO:0007669"/>
    <property type="project" value="UniProtKB-UniRule"/>
</dbReference>
<dbReference type="PROSITE" id="PS50142">
    <property type="entry name" value="RNASE_3_2"/>
    <property type="match status" value="1"/>
</dbReference>
<dbReference type="HAMAP" id="MF_00104">
    <property type="entry name" value="RNase_III"/>
    <property type="match status" value="1"/>
</dbReference>
<evidence type="ECO:0000256" key="3">
    <source>
        <dbReference type="ARBA" id="ARBA00022552"/>
    </source>
</evidence>
<dbReference type="InterPro" id="IPR014720">
    <property type="entry name" value="dsRBD_dom"/>
</dbReference>
<dbReference type="PROSITE" id="PS50137">
    <property type="entry name" value="DS_RBD"/>
    <property type="match status" value="1"/>
</dbReference>
<evidence type="ECO:0000256" key="4">
    <source>
        <dbReference type="ARBA" id="ARBA00022664"/>
    </source>
</evidence>
<keyword evidence="5 9" id="KW-0540">Nuclease</keyword>